<dbReference type="EMBL" id="BMAU01021375">
    <property type="protein sequence ID" value="GFY26395.1"/>
    <property type="molecule type" value="Genomic_DNA"/>
</dbReference>
<sequence length="191" mass="21845">MVERKMLPTAIIGFWAADRVLLNGHIKCLSFSKGMKIFTLCVKLLPSLWEIEFYRESSLPRVNSKNNGNLRRCDKGYHINAFIAFSDKFGKNTILPRNHREYSRIDPSGNFHEARWSNPPPGDGGSTFLNQHLPKHWIGRSGDADDVLCSWPPRSPDFTPCDFLWGYVLTIPKTIEELKVRIWNTLASVIA</sequence>
<keyword evidence="2" id="KW-1185">Reference proteome</keyword>
<protein>
    <submittedName>
        <fullName evidence="1">Uncharacterized protein</fullName>
    </submittedName>
</protein>
<dbReference type="Proteomes" id="UP000887159">
    <property type="component" value="Unassembled WGS sequence"/>
</dbReference>
<comment type="caution">
    <text evidence="1">The sequence shown here is derived from an EMBL/GenBank/DDBJ whole genome shotgun (WGS) entry which is preliminary data.</text>
</comment>
<proteinExistence type="predicted"/>
<name>A0A8X6W1M8_TRICX</name>
<organism evidence="1 2">
    <name type="scientific">Trichonephila clavipes</name>
    <name type="common">Golden silk orbweaver</name>
    <name type="synonym">Nephila clavipes</name>
    <dbReference type="NCBI Taxonomy" id="2585209"/>
    <lineage>
        <taxon>Eukaryota</taxon>
        <taxon>Metazoa</taxon>
        <taxon>Ecdysozoa</taxon>
        <taxon>Arthropoda</taxon>
        <taxon>Chelicerata</taxon>
        <taxon>Arachnida</taxon>
        <taxon>Araneae</taxon>
        <taxon>Araneomorphae</taxon>
        <taxon>Entelegynae</taxon>
        <taxon>Araneoidea</taxon>
        <taxon>Nephilidae</taxon>
        <taxon>Trichonephila</taxon>
    </lineage>
</organism>
<dbReference type="AlphaFoldDB" id="A0A8X6W1M8"/>
<gene>
    <name evidence="1" type="primary">AVEN_36774_1</name>
    <name evidence="1" type="ORF">TNCV_25921</name>
</gene>
<accession>A0A8X6W1M8</accession>
<dbReference type="Gene3D" id="3.30.420.10">
    <property type="entry name" value="Ribonuclease H-like superfamily/Ribonuclease H"/>
    <property type="match status" value="1"/>
</dbReference>
<dbReference type="GO" id="GO:0003676">
    <property type="term" value="F:nucleic acid binding"/>
    <property type="evidence" value="ECO:0007669"/>
    <property type="project" value="InterPro"/>
</dbReference>
<reference evidence="1" key="1">
    <citation type="submission" date="2020-08" db="EMBL/GenBank/DDBJ databases">
        <title>Multicomponent nature underlies the extraordinary mechanical properties of spider dragline silk.</title>
        <authorList>
            <person name="Kono N."/>
            <person name="Nakamura H."/>
            <person name="Mori M."/>
            <person name="Yoshida Y."/>
            <person name="Ohtoshi R."/>
            <person name="Malay A.D."/>
            <person name="Moran D.A.P."/>
            <person name="Tomita M."/>
            <person name="Numata K."/>
            <person name="Arakawa K."/>
        </authorList>
    </citation>
    <scope>NUCLEOTIDE SEQUENCE</scope>
</reference>
<evidence type="ECO:0000313" key="2">
    <source>
        <dbReference type="Proteomes" id="UP000887159"/>
    </source>
</evidence>
<evidence type="ECO:0000313" key="1">
    <source>
        <dbReference type="EMBL" id="GFY26395.1"/>
    </source>
</evidence>
<dbReference type="InterPro" id="IPR036397">
    <property type="entry name" value="RNaseH_sf"/>
</dbReference>